<dbReference type="KEGG" id="sre:PTSG_07158"/>
<feature type="compositionally biased region" description="Gly residues" evidence="6">
    <location>
        <begin position="1"/>
        <end position="25"/>
    </location>
</feature>
<feature type="compositionally biased region" description="Low complexity" evidence="6">
    <location>
        <begin position="140"/>
        <end position="166"/>
    </location>
</feature>
<dbReference type="eggNOG" id="KOG0619">
    <property type="taxonomic scope" value="Eukaryota"/>
</dbReference>
<dbReference type="PROSITE" id="PS00107">
    <property type="entry name" value="PROTEIN_KINASE_ATP"/>
    <property type="match status" value="1"/>
</dbReference>
<evidence type="ECO:0000256" key="5">
    <source>
        <dbReference type="PROSITE-ProRule" id="PRU10141"/>
    </source>
</evidence>
<evidence type="ECO:0000256" key="2">
    <source>
        <dbReference type="ARBA" id="ARBA00022737"/>
    </source>
</evidence>
<keyword evidence="2" id="KW-0677">Repeat</keyword>
<keyword evidence="8" id="KW-0418">Kinase</keyword>
<keyword evidence="9" id="KW-1185">Reference proteome</keyword>
<dbReference type="PROSITE" id="PS51450">
    <property type="entry name" value="LRR"/>
    <property type="match status" value="1"/>
</dbReference>
<dbReference type="Gene3D" id="1.10.510.10">
    <property type="entry name" value="Transferase(Phosphotransferase) domain 1"/>
    <property type="match status" value="1"/>
</dbReference>
<dbReference type="eggNOG" id="KOG0192">
    <property type="taxonomic scope" value="Eukaryota"/>
</dbReference>
<dbReference type="AlphaFoldDB" id="F2UE84"/>
<feature type="binding site" evidence="5">
    <location>
        <position position="440"/>
    </location>
    <ligand>
        <name>ATP</name>
        <dbReference type="ChEBI" id="CHEBI:30616"/>
    </ligand>
</feature>
<dbReference type="SUPFAM" id="SSF56112">
    <property type="entry name" value="Protein kinase-like (PK-like)"/>
    <property type="match status" value="1"/>
</dbReference>
<keyword evidence="1" id="KW-0433">Leucine-rich repeat</keyword>
<evidence type="ECO:0000313" key="8">
    <source>
        <dbReference type="EMBL" id="EGD74934.1"/>
    </source>
</evidence>
<dbReference type="Gene3D" id="3.30.200.20">
    <property type="entry name" value="Phosphorylase Kinase, domain 1"/>
    <property type="match status" value="1"/>
</dbReference>
<dbReference type="Proteomes" id="UP000007799">
    <property type="component" value="Unassembled WGS sequence"/>
</dbReference>
<dbReference type="InterPro" id="IPR017441">
    <property type="entry name" value="Protein_kinase_ATP_BS"/>
</dbReference>
<dbReference type="InterPro" id="IPR011009">
    <property type="entry name" value="Kinase-like_dom_sf"/>
</dbReference>
<protein>
    <submittedName>
        <fullName evidence="8">Serine/threonine protein kinase</fullName>
    </submittedName>
</protein>
<dbReference type="PANTHER" id="PTHR48056">
    <property type="entry name" value="LRR RECEPTOR-LIKE SERINE/THREONINE-PROTEIN KINASE-RELATED"/>
    <property type="match status" value="1"/>
</dbReference>
<keyword evidence="8" id="KW-0808">Transferase</keyword>
<dbReference type="EMBL" id="GL832970">
    <property type="protein sequence ID" value="EGD74934.1"/>
    <property type="molecule type" value="Genomic_DNA"/>
</dbReference>
<dbReference type="SMART" id="SM00369">
    <property type="entry name" value="LRR_TYP"/>
    <property type="match status" value="5"/>
</dbReference>
<keyword evidence="3 5" id="KW-0547">Nucleotide-binding</keyword>
<feature type="region of interest" description="Disordered" evidence="6">
    <location>
        <begin position="132"/>
        <end position="218"/>
    </location>
</feature>
<dbReference type="InterPro" id="IPR003591">
    <property type="entry name" value="Leu-rich_rpt_typical-subtyp"/>
</dbReference>
<dbReference type="OrthoDB" id="1668230at2759"/>
<dbReference type="InParanoid" id="F2UE84"/>
<dbReference type="GO" id="GO:0004674">
    <property type="term" value="F:protein serine/threonine kinase activity"/>
    <property type="evidence" value="ECO:0007669"/>
    <property type="project" value="UniProtKB-KW"/>
</dbReference>
<name>F2UE84_SALR5</name>
<evidence type="ECO:0000259" key="7">
    <source>
        <dbReference type="PROSITE" id="PS50011"/>
    </source>
</evidence>
<evidence type="ECO:0000256" key="4">
    <source>
        <dbReference type="ARBA" id="ARBA00022840"/>
    </source>
</evidence>
<dbReference type="STRING" id="946362.F2UE84"/>
<dbReference type="InterPro" id="IPR000719">
    <property type="entry name" value="Prot_kinase_dom"/>
</dbReference>
<feature type="region of interest" description="Disordered" evidence="6">
    <location>
        <begin position="1"/>
        <end position="53"/>
    </location>
</feature>
<dbReference type="GeneID" id="16073148"/>
<evidence type="ECO:0000256" key="6">
    <source>
        <dbReference type="SAM" id="MobiDB-lite"/>
    </source>
</evidence>
<dbReference type="GO" id="GO:0005524">
    <property type="term" value="F:ATP binding"/>
    <property type="evidence" value="ECO:0007669"/>
    <property type="project" value="UniProtKB-UniRule"/>
</dbReference>
<dbReference type="PANTHER" id="PTHR48056:SF81">
    <property type="entry name" value="RECEPTOR PROTEIN-TYROSINE KINASE CEPR1"/>
    <property type="match status" value="1"/>
</dbReference>
<evidence type="ECO:0000256" key="3">
    <source>
        <dbReference type="ARBA" id="ARBA00022741"/>
    </source>
</evidence>
<dbReference type="Pfam" id="PF00069">
    <property type="entry name" value="Pkinase"/>
    <property type="match status" value="1"/>
</dbReference>
<dbReference type="InterPro" id="IPR001611">
    <property type="entry name" value="Leu-rich_rpt"/>
</dbReference>
<accession>F2UE84</accession>
<gene>
    <name evidence="8" type="ORF">PTSG_07158</name>
</gene>
<dbReference type="OMA" id="MVGFKAN"/>
<evidence type="ECO:0000313" key="9">
    <source>
        <dbReference type="Proteomes" id="UP000007799"/>
    </source>
</evidence>
<evidence type="ECO:0000256" key="1">
    <source>
        <dbReference type="ARBA" id="ARBA00022614"/>
    </source>
</evidence>
<organism evidence="9">
    <name type="scientific">Salpingoeca rosetta (strain ATCC 50818 / BSB-021)</name>
    <dbReference type="NCBI Taxonomy" id="946362"/>
    <lineage>
        <taxon>Eukaryota</taxon>
        <taxon>Choanoflagellata</taxon>
        <taxon>Craspedida</taxon>
        <taxon>Salpingoecidae</taxon>
        <taxon>Salpingoeca</taxon>
    </lineage>
</organism>
<sequence length="639" mass="68436">MVGGRGASATTGGGGAGGAGRGGVRSGNKRRSPLLRAGGKGVSFPSTSGPAAASDVYNEDYRRRHARLHHHHVLQNETAWSVMCSSLSWKMLSVALVITLVLYAAILTTSKQPTGTGRSVVAVQNDAQPGVLGRHGAALSSGSAGQSISGSSDGSQSGSSSRSSTGIKTHHSKGKNSFSAHKQRKKAGGEQSNSRIPGVPESKPAGDERVTRKGCSAISMPPTTEVGIFFDCNLKRAPSRLEQLTRLQLLDLGRNGLTTVPQHALSLPQLEILFLSGNEIASVEADALAAALKLRVLSLKGNRLATFDGRAASPHLEQLILTDNKITELVDLTFRRTNLRKLMLTRNSLNHLPRDFTGMRRLELVRLSHNELTALPAGMFSMPRLCWVALAGNPVLGQAPASQQPQTIDASQLRMGEVLGEGTSGVVHRGTYKGAAVAVKLFKSQSSDGSFWDEMAIAKLFRHPNITAVHGIITKPQPGMVLEYLSDDFQPLASPPDAWTTLRCTYPAELELTPQHTLAILAALADALAHVHSHQVAHGDIYAHNILYNPNTGEVRLSDFGAAWSYANLPPSDHPLIERQEMRAFGILIKELLARTHFSTSSHVPIRRVLSEVAQDCTLALVARRPSFAHVANTLTALM</sequence>
<proteinExistence type="predicted"/>
<dbReference type="PROSITE" id="PS50011">
    <property type="entry name" value="PROTEIN_KINASE_DOM"/>
    <property type="match status" value="1"/>
</dbReference>
<dbReference type="RefSeq" id="XP_004992579.1">
    <property type="nucleotide sequence ID" value="XM_004992522.1"/>
</dbReference>
<keyword evidence="8" id="KW-0723">Serine/threonine-protein kinase</keyword>
<dbReference type="Pfam" id="PF13855">
    <property type="entry name" value="LRR_8"/>
    <property type="match status" value="2"/>
</dbReference>
<feature type="domain" description="Protein kinase" evidence="7">
    <location>
        <begin position="413"/>
        <end position="639"/>
    </location>
</feature>
<dbReference type="InterPro" id="IPR050647">
    <property type="entry name" value="Plant_LRR-RLKs"/>
</dbReference>
<dbReference type="Gene3D" id="3.80.10.10">
    <property type="entry name" value="Ribonuclease Inhibitor"/>
    <property type="match status" value="1"/>
</dbReference>
<dbReference type="SUPFAM" id="SSF52058">
    <property type="entry name" value="L domain-like"/>
    <property type="match status" value="1"/>
</dbReference>
<reference evidence="8" key="1">
    <citation type="submission" date="2009-08" db="EMBL/GenBank/DDBJ databases">
        <title>Annotation of Salpingoeca rosetta.</title>
        <authorList>
            <consortium name="The Broad Institute Genome Sequencing Platform"/>
            <person name="Russ C."/>
            <person name="Cuomo C."/>
            <person name="Burger G."/>
            <person name="Gray M.W."/>
            <person name="Holland P.W.H."/>
            <person name="King N."/>
            <person name="Lang F.B.F."/>
            <person name="Roger A.J."/>
            <person name="Ruiz-Trillo I."/>
            <person name="Young S.K."/>
            <person name="Zeng Q."/>
            <person name="Gargeya S."/>
            <person name="Alvarado L."/>
            <person name="Berlin A."/>
            <person name="Chapman S.B."/>
            <person name="Chen Z."/>
            <person name="Freedman E."/>
            <person name="Gellesch M."/>
            <person name="Goldberg J."/>
            <person name="Griggs A."/>
            <person name="Gujja S."/>
            <person name="Heilman E."/>
            <person name="Heiman D."/>
            <person name="Howarth C."/>
            <person name="Mehta T."/>
            <person name="Neiman D."/>
            <person name="Pearson M."/>
            <person name="Roberts A."/>
            <person name="Saif S."/>
            <person name="Shea T."/>
            <person name="Shenoy N."/>
            <person name="Sisk P."/>
            <person name="Stolte C."/>
            <person name="Sykes S."/>
            <person name="White J."/>
            <person name="Yandava C."/>
            <person name="Haas B."/>
            <person name="Nusbaum C."/>
            <person name="Birren B."/>
        </authorList>
    </citation>
    <scope>NUCLEOTIDE SEQUENCE [LARGE SCALE GENOMIC DNA]</scope>
    <source>
        <strain evidence="8">ATCC 50818</strain>
    </source>
</reference>
<dbReference type="InterPro" id="IPR032675">
    <property type="entry name" value="LRR_dom_sf"/>
</dbReference>
<keyword evidence="4 5" id="KW-0067">ATP-binding</keyword>